<evidence type="ECO:0000313" key="3">
    <source>
        <dbReference type="Proteomes" id="UP000740605"/>
    </source>
</evidence>
<keyword evidence="3" id="KW-1185">Reference proteome</keyword>
<evidence type="ECO:0000256" key="1">
    <source>
        <dbReference type="SAM" id="Phobius"/>
    </source>
</evidence>
<keyword evidence="1" id="KW-1133">Transmembrane helix</keyword>
<organism evidence="2 3">
    <name type="scientific">Microbacterium flavum</name>
    <dbReference type="NCBI Taxonomy" id="415216"/>
    <lineage>
        <taxon>Bacteria</taxon>
        <taxon>Bacillati</taxon>
        <taxon>Actinomycetota</taxon>
        <taxon>Actinomycetes</taxon>
        <taxon>Micrococcales</taxon>
        <taxon>Microbacteriaceae</taxon>
        <taxon>Microbacterium</taxon>
    </lineage>
</organism>
<evidence type="ECO:0000313" key="2">
    <source>
        <dbReference type="EMBL" id="MBT8798425.1"/>
    </source>
</evidence>
<name>A0ABS5XV67_9MICO</name>
<reference evidence="2 3" key="1">
    <citation type="submission" date="2021-03" db="EMBL/GenBank/DDBJ databases">
        <title>Microbacterium pauli sp. nov., isolated from microfiltered milk.</title>
        <authorList>
            <person name="Bellassi P."/>
            <person name="Fontana A."/>
            <person name="Callegari M.L."/>
            <person name="Lorenzo M."/>
            <person name="Cappa F."/>
        </authorList>
    </citation>
    <scope>NUCLEOTIDE SEQUENCE [LARGE SCALE GENOMIC DNA]</scope>
    <source>
        <strain evidence="2 3">DSM 18909</strain>
    </source>
</reference>
<keyword evidence="1" id="KW-0812">Transmembrane</keyword>
<feature type="transmembrane region" description="Helical" evidence="1">
    <location>
        <begin position="60"/>
        <end position="82"/>
    </location>
</feature>
<feature type="transmembrane region" description="Helical" evidence="1">
    <location>
        <begin position="133"/>
        <end position="154"/>
    </location>
</feature>
<dbReference type="EMBL" id="JAFLHG010000008">
    <property type="protein sequence ID" value="MBT8798425.1"/>
    <property type="molecule type" value="Genomic_DNA"/>
</dbReference>
<evidence type="ECO:0008006" key="4">
    <source>
        <dbReference type="Google" id="ProtNLM"/>
    </source>
</evidence>
<dbReference type="RefSeq" id="WP_215487657.1">
    <property type="nucleotide sequence ID" value="NZ_BAAAPJ010000006.1"/>
</dbReference>
<gene>
    <name evidence="2" type="ORF">J0P97_10115</name>
</gene>
<accession>A0ABS5XV67</accession>
<sequence length="177" mass="18725">MGSESSGPSHWALRLSQRVDEWERDLGAGSQRIVTGATFLLGSSGIVASLAGTLVRGPLVWLTVAGALLLLGSIGAGLFALISPQQKWSYEHLGAVIGSDWDTEPEAIDLAIVRARIDGLSIRERQQSRALNAIRIGMVAFVAAILLIATGQMASTLGITVERPTHVYICSDPTCST</sequence>
<feature type="transmembrane region" description="Helical" evidence="1">
    <location>
        <begin position="33"/>
        <end position="54"/>
    </location>
</feature>
<comment type="caution">
    <text evidence="2">The sequence shown here is derived from an EMBL/GenBank/DDBJ whole genome shotgun (WGS) entry which is preliminary data.</text>
</comment>
<protein>
    <recommendedName>
        <fullName evidence="4">Integral membrane plasmid transfer protein</fullName>
    </recommendedName>
</protein>
<proteinExistence type="predicted"/>
<dbReference type="Proteomes" id="UP000740605">
    <property type="component" value="Unassembled WGS sequence"/>
</dbReference>
<keyword evidence="1" id="KW-0472">Membrane</keyword>